<accession>A0ACC2QT18</accession>
<dbReference type="Proteomes" id="UP001231649">
    <property type="component" value="Chromosome 15"/>
</dbReference>
<evidence type="ECO:0000313" key="1">
    <source>
        <dbReference type="EMBL" id="KAJ8725389.1"/>
    </source>
</evidence>
<protein>
    <submittedName>
        <fullName evidence="1">Uncharacterized protein</fullName>
    </submittedName>
</protein>
<evidence type="ECO:0000313" key="2">
    <source>
        <dbReference type="Proteomes" id="UP001231649"/>
    </source>
</evidence>
<reference evidence="1" key="1">
    <citation type="submission" date="2023-03" db="EMBL/GenBank/DDBJ databases">
        <title>Chromosome-level genomes of two armyworms, Mythimna separata and Mythimna loreyi, provide insights into the biosynthesis and reception of sex pheromones.</title>
        <authorList>
            <person name="Zhao H."/>
        </authorList>
    </citation>
    <scope>NUCLEOTIDE SEQUENCE</scope>
    <source>
        <strain evidence="1">BeijingLab</strain>
    </source>
</reference>
<sequence length="170" mass="19803">MLFSILCWIYATECMEVIPERANVVYMNPKYVYTNATVNVRRYGRKSRYYINVEGVTKHTWTNNMTFTLVVTQLLHNEYRPSFVELKYKLCDLINKEPFVGECLKHVGVVCPLPAGYHNIMNITANTENFPSVFPFEHGRIEVLLSLTDTKEHAFMFHIVATFKQKPKGK</sequence>
<gene>
    <name evidence="1" type="ORF">PYW08_003572</name>
</gene>
<proteinExistence type="predicted"/>
<dbReference type="EMBL" id="CM056791">
    <property type="protein sequence ID" value="KAJ8725389.1"/>
    <property type="molecule type" value="Genomic_DNA"/>
</dbReference>
<name>A0ACC2QT18_9NEOP</name>
<organism evidence="1 2">
    <name type="scientific">Mythimna loreyi</name>
    <dbReference type="NCBI Taxonomy" id="667449"/>
    <lineage>
        <taxon>Eukaryota</taxon>
        <taxon>Metazoa</taxon>
        <taxon>Ecdysozoa</taxon>
        <taxon>Arthropoda</taxon>
        <taxon>Hexapoda</taxon>
        <taxon>Insecta</taxon>
        <taxon>Pterygota</taxon>
        <taxon>Neoptera</taxon>
        <taxon>Endopterygota</taxon>
        <taxon>Lepidoptera</taxon>
        <taxon>Glossata</taxon>
        <taxon>Ditrysia</taxon>
        <taxon>Noctuoidea</taxon>
        <taxon>Noctuidae</taxon>
        <taxon>Noctuinae</taxon>
        <taxon>Hadenini</taxon>
        <taxon>Mythimna</taxon>
    </lineage>
</organism>
<keyword evidence="2" id="KW-1185">Reference proteome</keyword>
<comment type="caution">
    <text evidence="1">The sequence shown here is derived from an EMBL/GenBank/DDBJ whole genome shotgun (WGS) entry which is preliminary data.</text>
</comment>